<proteinExistence type="predicted"/>
<reference evidence="1" key="1">
    <citation type="submission" date="2018-02" db="EMBL/GenBank/DDBJ databases">
        <title>Rhizophora mucronata_Transcriptome.</title>
        <authorList>
            <person name="Meera S.P."/>
            <person name="Sreeshan A."/>
            <person name="Augustine A."/>
        </authorList>
    </citation>
    <scope>NUCLEOTIDE SEQUENCE</scope>
    <source>
        <tissue evidence="1">Leaf</tissue>
    </source>
</reference>
<organism evidence="1">
    <name type="scientific">Rhizophora mucronata</name>
    <name type="common">Asiatic mangrove</name>
    <dbReference type="NCBI Taxonomy" id="61149"/>
    <lineage>
        <taxon>Eukaryota</taxon>
        <taxon>Viridiplantae</taxon>
        <taxon>Streptophyta</taxon>
        <taxon>Embryophyta</taxon>
        <taxon>Tracheophyta</taxon>
        <taxon>Spermatophyta</taxon>
        <taxon>Magnoliopsida</taxon>
        <taxon>eudicotyledons</taxon>
        <taxon>Gunneridae</taxon>
        <taxon>Pentapetalae</taxon>
        <taxon>rosids</taxon>
        <taxon>fabids</taxon>
        <taxon>Malpighiales</taxon>
        <taxon>Rhizophoraceae</taxon>
        <taxon>Rhizophora</taxon>
    </lineage>
</organism>
<dbReference type="AlphaFoldDB" id="A0A2P2PRS7"/>
<sequence length="64" mass="7177">MNYAIAEKKGKTIDSNNIEAQLLDLSTIVQLIGLLQGNRDDISINLQPVHMECELNINIKLIKD</sequence>
<name>A0A2P2PRS7_RHIMU</name>
<evidence type="ECO:0000313" key="1">
    <source>
        <dbReference type="EMBL" id="MBX57447.1"/>
    </source>
</evidence>
<accession>A0A2P2PRS7</accession>
<dbReference type="EMBL" id="GGEC01076963">
    <property type="protein sequence ID" value="MBX57447.1"/>
    <property type="molecule type" value="Transcribed_RNA"/>
</dbReference>
<protein>
    <submittedName>
        <fullName evidence="1">Uncharacterized protein</fullName>
    </submittedName>
</protein>